<protein>
    <submittedName>
        <fullName evidence="1">Uncharacterized protein</fullName>
    </submittedName>
</protein>
<evidence type="ECO:0000313" key="2">
    <source>
        <dbReference type="Proteomes" id="UP001054857"/>
    </source>
</evidence>
<reference evidence="1 2" key="1">
    <citation type="journal article" date="2021" name="Sci. Rep.">
        <title>Genome sequencing of the multicellular alga Astrephomene provides insights into convergent evolution of germ-soma differentiation.</title>
        <authorList>
            <person name="Yamashita S."/>
            <person name="Yamamoto K."/>
            <person name="Matsuzaki R."/>
            <person name="Suzuki S."/>
            <person name="Yamaguchi H."/>
            <person name="Hirooka S."/>
            <person name="Minakuchi Y."/>
            <person name="Miyagishima S."/>
            <person name="Kawachi M."/>
            <person name="Toyoda A."/>
            <person name="Nozaki H."/>
        </authorList>
    </citation>
    <scope>NUCLEOTIDE SEQUENCE [LARGE SCALE GENOMIC DNA]</scope>
    <source>
        <strain evidence="1 2">NIES-4017</strain>
    </source>
</reference>
<dbReference type="Proteomes" id="UP001054857">
    <property type="component" value="Unassembled WGS sequence"/>
</dbReference>
<evidence type="ECO:0000313" key="1">
    <source>
        <dbReference type="EMBL" id="GFR50144.1"/>
    </source>
</evidence>
<accession>A0AAD3DY34</accession>
<name>A0AAD3DY34_9CHLO</name>
<gene>
    <name evidence="1" type="ORF">Agub_g12303</name>
</gene>
<feature type="non-terminal residue" evidence="1">
    <location>
        <position position="232"/>
    </location>
</feature>
<comment type="caution">
    <text evidence="1">The sequence shown here is derived from an EMBL/GenBank/DDBJ whole genome shotgun (WGS) entry which is preliminary data.</text>
</comment>
<dbReference type="AlphaFoldDB" id="A0AAD3DY34"/>
<sequence length="232" mass="24698">QNAATAAEWLLDAADGTYVIQLDIGGMSFNRTVVVDRKAPTVNGSISVSSYHVRQEPAALTEASLNNVAGKRAFILHYNFSEPVVGFNPVSDIIATNAVIVDWEASADNTSFWVLALSEPYATVLGAPSNAPLTVEFYLPRTNYSDEANNPGSKDLRLTAALKEPEDLLPEAVTSGLDTATRAVAIAYPAAIIAENLATAASSSFAQVLRAKGSLLQGSYHMQLLTMTMYLA</sequence>
<dbReference type="EMBL" id="BMAR01000035">
    <property type="protein sequence ID" value="GFR50144.1"/>
    <property type="molecule type" value="Genomic_DNA"/>
</dbReference>
<organism evidence="1 2">
    <name type="scientific">Astrephomene gubernaculifera</name>
    <dbReference type="NCBI Taxonomy" id="47775"/>
    <lineage>
        <taxon>Eukaryota</taxon>
        <taxon>Viridiplantae</taxon>
        <taxon>Chlorophyta</taxon>
        <taxon>core chlorophytes</taxon>
        <taxon>Chlorophyceae</taxon>
        <taxon>CS clade</taxon>
        <taxon>Chlamydomonadales</taxon>
        <taxon>Astrephomenaceae</taxon>
        <taxon>Astrephomene</taxon>
    </lineage>
</organism>
<proteinExistence type="predicted"/>
<keyword evidence="2" id="KW-1185">Reference proteome</keyword>
<feature type="non-terminal residue" evidence="1">
    <location>
        <position position="1"/>
    </location>
</feature>